<organism evidence="1 2">
    <name type="scientific">Terrihabitans rhizophilus</name>
    <dbReference type="NCBI Taxonomy" id="3092662"/>
    <lineage>
        <taxon>Bacteria</taxon>
        <taxon>Pseudomonadati</taxon>
        <taxon>Pseudomonadota</taxon>
        <taxon>Alphaproteobacteria</taxon>
        <taxon>Hyphomicrobiales</taxon>
        <taxon>Terrihabitans</taxon>
    </lineage>
</organism>
<reference evidence="1 2" key="1">
    <citation type="submission" date="2023-11" db="EMBL/GenBank/DDBJ databases">
        <authorList>
            <person name="Bao R."/>
        </authorList>
    </citation>
    <scope>NUCLEOTIDE SEQUENCE [LARGE SCALE GENOMIC DNA]</scope>
    <source>
        <strain evidence="1 2">PJ23</strain>
    </source>
</reference>
<proteinExistence type="predicted"/>
<comment type="caution">
    <text evidence="1">The sequence shown here is derived from an EMBL/GenBank/DDBJ whole genome shotgun (WGS) entry which is preliminary data.</text>
</comment>
<gene>
    <name evidence="1" type="ORF">SCD90_04335</name>
</gene>
<protein>
    <submittedName>
        <fullName evidence="1">Uncharacterized protein</fullName>
    </submittedName>
</protein>
<sequence length="92" mass="9715">MSTSFILCENPVPGGVSIRIYQDADMVLGQVIAPDSVIDGSHTAAEADKDGEIGIHQALASAIELAASNNDQVAVIDPQGLWKEEWGALIRL</sequence>
<dbReference type="EMBL" id="JAXAFJ010000002">
    <property type="protein sequence ID" value="MDX6805286.1"/>
    <property type="molecule type" value="Genomic_DNA"/>
</dbReference>
<name>A0ABU4RL33_9HYPH</name>
<keyword evidence="2" id="KW-1185">Reference proteome</keyword>
<evidence type="ECO:0000313" key="2">
    <source>
        <dbReference type="Proteomes" id="UP001274321"/>
    </source>
</evidence>
<accession>A0ABU4RL33</accession>
<dbReference type="Proteomes" id="UP001274321">
    <property type="component" value="Unassembled WGS sequence"/>
</dbReference>
<dbReference type="RefSeq" id="WP_319843409.1">
    <property type="nucleotide sequence ID" value="NZ_JAXAFJ010000002.1"/>
</dbReference>
<evidence type="ECO:0000313" key="1">
    <source>
        <dbReference type="EMBL" id="MDX6805286.1"/>
    </source>
</evidence>